<dbReference type="STRING" id="296587.C1E5E8"/>
<dbReference type="PANTHER" id="PTHR23506">
    <property type="entry name" value="GH10249P"/>
    <property type="match status" value="1"/>
</dbReference>
<name>C1E5E8_MICCC</name>
<evidence type="ECO:0000313" key="8">
    <source>
        <dbReference type="Proteomes" id="UP000002009"/>
    </source>
</evidence>
<keyword evidence="4 6" id="KW-1133">Transmembrane helix</keyword>
<feature type="transmembrane region" description="Helical" evidence="6">
    <location>
        <begin position="316"/>
        <end position="335"/>
    </location>
</feature>
<keyword evidence="8" id="KW-1185">Reference proteome</keyword>
<dbReference type="GeneID" id="8243646"/>
<sequence>MRRARRDEDADCARRNRALLVLFCCVEFVGALAINAPLPFLSTMLERSGCTPTQLGVVFSALPLAILVGSPIVAPLLWRVGALRIFTGSMFALILSLLVPLLISAHEPCGVGEGLVACDKSKTFIITTLWTLSRFGVGLVEAFISVTCLCLITRHMPQRMASAYGAIEFAMAVGGFVGPALGGWLYEIHTSPTLPSIAIAMAVAMEIPYVYSVSLQTDFDAPVAKGVDVEAQVKSVGYGSVDNVALPRRQGSLKIRGGGEGVASDAKTEMKRRNLLTRPLFIACVILTMTLSAVCGVIDVTIPLHWEKSLGMNEGAIGSAFAVQSAIQAVCSLLVGPIIEEGLSGSLSEFALGGSTLCALGFFFFGPSRNLPLSSNSQWRGRGWQGWTTRVYIASTLYAVGRGIAEVPLLPLMQESVSDLGAEYIEAVAGLFNVWYYLGEMIGTGFGAEWGEMIGYESLYSVAGFGMVLAGTVFLTVRILSGEC</sequence>
<feature type="transmembrane region" description="Helical" evidence="6">
    <location>
        <begin position="192"/>
        <end position="211"/>
    </location>
</feature>
<protein>
    <submittedName>
        <fullName evidence="7">Major facilitator superfamily</fullName>
    </submittedName>
</protein>
<dbReference type="Proteomes" id="UP000002009">
    <property type="component" value="Chromosome 5"/>
</dbReference>
<proteinExistence type="predicted"/>
<dbReference type="SUPFAM" id="SSF103473">
    <property type="entry name" value="MFS general substrate transporter"/>
    <property type="match status" value="1"/>
</dbReference>
<keyword evidence="2" id="KW-0813">Transport</keyword>
<dbReference type="PANTHER" id="PTHR23506:SF26">
    <property type="entry name" value="MFS-TYPE TRANSPORTER SLC18B1"/>
    <property type="match status" value="1"/>
</dbReference>
<keyword evidence="3 6" id="KW-0812">Transmembrane</keyword>
<dbReference type="InterPro" id="IPR011701">
    <property type="entry name" value="MFS"/>
</dbReference>
<organism evidence="7 8">
    <name type="scientific">Micromonas commoda (strain RCC299 / NOUM17 / CCMP2709)</name>
    <name type="common">Picoplanktonic green alga</name>
    <dbReference type="NCBI Taxonomy" id="296587"/>
    <lineage>
        <taxon>Eukaryota</taxon>
        <taxon>Viridiplantae</taxon>
        <taxon>Chlorophyta</taxon>
        <taxon>Mamiellophyceae</taxon>
        <taxon>Mamiellales</taxon>
        <taxon>Mamiellaceae</taxon>
        <taxon>Micromonas</taxon>
    </lineage>
</organism>
<comment type="subcellular location">
    <subcellularLocation>
        <location evidence="1">Membrane</location>
        <topology evidence="1">Multi-pass membrane protein</topology>
    </subcellularLocation>
</comment>
<gene>
    <name evidence="7" type="ORF">MICPUN_58290</name>
</gene>
<dbReference type="OrthoDB" id="497880at2759"/>
<dbReference type="InterPro" id="IPR036259">
    <property type="entry name" value="MFS_trans_sf"/>
</dbReference>
<dbReference type="InterPro" id="IPR050930">
    <property type="entry name" value="MFS_Vesicular_Transporter"/>
</dbReference>
<dbReference type="RefSeq" id="XP_002501987.1">
    <property type="nucleotide sequence ID" value="XM_002501941.1"/>
</dbReference>
<evidence type="ECO:0000256" key="2">
    <source>
        <dbReference type="ARBA" id="ARBA00022448"/>
    </source>
</evidence>
<accession>C1E5E8</accession>
<evidence type="ECO:0000256" key="5">
    <source>
        <dbReference type="ARBA" id="ARBA00023136"/>
    </source>
</evidence>
<evidence type="ECO:0000256" key="1">
    <source>
        <dbReference type="ARBA" id="ARBA00004141"/>
    </source>
</evidence>
<feature type="transmembrane region" description="Helical" evidence="6">
    <location>
        <begin position="164"/>
        <end position="186"/>
    </location>
</feature>
<feature type="transmembrane region" description="Helical" evidence="6">
    <location>
        <begin position="20"/>
        <end position="38"/>
    </location>
</feature>
<evidence type="ECO:0000256" key="6">
    <source>
        <dbReference type="SAM" id="Phobius"/>
    </source>
</evidence>
<dbReference type="AlphaFoldDB" id="C1E5E8"/>
<dbReference type="Pfam" id="PF07690">
    <property type="entry name" value="MFS_1"/>
    <property type="match status" value="1"/>
</dbReference>
<keyword evidence="5 6" id="KW-0472">Membrane</keyword>
<evidence type="ECO:0000256" key="3">
    <source>
        <dbReference type="ARBA" id="ARBA00022692"/>
    </source>
</evidence>
<evidence type="ECO:0000256" key="4">
    <source>
        <dbReference type="ARBA" id="ARBA00022989"/>
    </source>
</evidence>
<feature type="transmembrane region" description="Helical" evidence="6">
    <location>
        <begin position="458"/>
        <end position="480"/>
    </location>
</feature>
<dbReference type="GO" id="GO:0016020">
    <property type="term" value="C:membrane"/>
    <property type="evidence" value="ECO:0007669"/>
    <property type="project" value="UniProtKB-SubCell"/>
</dbReference>
<dbReference type="eggNOG" id="KOG3764">
    <property type="taxonomic scope" value="Eukaryota"/>
</dbReference>
<dbReference type="KEGG" id="mis:MICPUN_58290"/>
<feature type="transmembrane region" description="Helical" evidence="6">
    <location>
        <begin position="347"/>
        <end position="367"/>
    </location>
</feature>
<feature type="transmembrane region" description="Helical" evidence="6">
    <location>
        <begin position="123"/>
        <end position="152"/>
    </location>
</feature>
<dbReference type="Gene3D" id="1.20.1250.20">
    <property type="entry name" value="MFS general substrate transporter like domains"/>
    <property type="match status" value="2"/>
</dbReference>
<dbReference type="InParanoid" id="C1E5E8"/>
<dbReference type="GO" id="GO:0022857">
    <property type="term" value="F:transmembrane transporter activity"/>
    <property type="evidence" value="ECO:0007669"/>
    <property type="project" value="InterPro"/>
</dbReference>
<evidence type="ECO:0000313" key="7">
    <source>
        <dbReference type="EMBL" id="ACO63245.1"/>
    </source>
</evidence>
<feature type="transmembrane region" description="Helical" evidence="6">
    <location>
        <begin position="85"/>
        <end position="103"/>
    </location>
</feature>
<dbReference type="EMBL" id="CP001326">
    <property type="protein sequence ID" value="ACO63245.1"/>
    <property type="molecule type" value="Genomic_DNA"/>
</dbReference>
<reference evidence="7 8" key="1">
    <citation type="journal article" date="2009" name="Science">
        <title>Green evolution and dynamic adaptations revealed by genomes of the marine picoeukaryotes Micromonas.</title>
        <authorList>
            <person name="Worden A.Z."/>
            <person name="Lee J.H."/>
            <person name="Mock T."/>
            <person name="Rouze P."/>
            <person name="Simmons M.P."/>
            <person name="Aerts A.L."/>
            <person name="Allen A.E."/>
            <person name="Cuvelier M.L."/>
            <person name="Derelle E."/>
            <person name="Everett M.V."/>
            <person name="Foulon E."/>
            <person name="Grimwood J."/>
            <person name="Gundlach H."/>
            <person name="Henrissat B."/>
            <person name="Napoli C."/>
            <person name="McDonald S.M."/>
            <person name="Parker M.S."/>
            <person name="Rombauts S."/>
            <person name="Salamov A."/>
            <person name="Von Dassow P."/>
            <person name="Badger J.H."/>
            <person name="Coutinho P.M."/>
            <person name="Demir E."/>
            <person name="Dubchak I."/>
            <person name="Gentemann C."/>
            <person name="Eikrem W."/>
            <person name="Gready J.E."/>
            <person name="John U."/>
            <person name="Lanier W."/>
            <person name="Lindquist E.A."/>
            <person name="Lucas S."/>
            <person name="Mayer K.F."/>
            <person name="Moreau H."/>
            <person name="Not F."/>
            <person name="Otillar R."/>
            <person name="Panaud O."/>
            <person name="Pangilinan J."/>
            <person name="Paulsen I."/>
            <person name="Piegu B."/>
            <person name="Poliakov A."/>
            <person name="Robbens S."/>
            <person name="Schmutz J."/>
            <person name="Toulza E."/>
            <person name="Wyss T."/>
            <person name="Zelensky A."/>
            <person name="Zhou K."/>
            <person name="Armbrust E.V."/>
            <person name="Bhattacharya D."/>
            <person name="Goodenough U.W."/>
            <person name="Van de Peer Y."/>
            <person name="Grigoriev I.V."/>
        </authorList>
    </citation>
    <scope>NUCLEOTIDE SEQUENCE [LARGE SCALE GENOMIC DNA]</scope>
    <source>
        <strain evidence="8">RCC299 / NOUM17</strain>
    </source>
</reference>
<feature type="transmembrane region" description="Helical" evidence="6">
    <location>
        <begin position="280"/>
        <end position="304"/>
    </location>
</feature>
<feature type="transmembrane region" description="Helical" evidence="6">
    <location>
        <begin position="58"/>
        <end position="78"/>
    </location>
</feature>